<evidence type="ECO:0000313" key="3">
    <source>
        <dbReference type="Proteomes" id="UP000233551"/>
    </source>
</evidence>
<feature type="compositionally biased region" description="Polar residues" evidence="1">
    <location>
        <begin position="23"/>
        <end position="48"/>
    </location>
</feature>
<comment type="caution">
    <text evidence="2">The sequence shown here is derived from an EMBL/GenBank/DDBJ whole genome shotgun (WGS) entry which is preliminary data.</text>
</comment>
<sequence>RRRLGPAIQLGPAAGSFGPVQSADAQPSTDSPTRPNNPISPAQISRAQSGPILPQQPNYPANF</sequence>
<organism evidence="2 3">
    <name type="scientific">Punica granatum</name>
    <name type="common">Pomegranate</name>
    <dbReference type="NCBI Taxonomy" id="22663"/>
    <lineage>
        <taxon>Eukaryota</taxon>
        <taxon>Viridiplantae</taxon>
        <taxon>Streptophyta</taxon>
        <taxon>Embryophyta</taxon>
        <taxon>Tracheophyta</taxon>
        <taxon>Spermatophyta</taxon>
        <taxon>Magnoliopsida</taxon>
        <taxon>eudicotyledons</taxon>
        <taxon>Gunneridae</taxon>
        <taxon>Pentapetalae</taxon>
        <taxon>rosids</taxon>
        <taxon>malvids</taxon>
        <taxon>Myrtales</taxon>
        <taxon>Lythraceae</taxon>
        <taxon>Punica</taxon>
    </lineage>
</organism>
<dbReference type="AlphaFoldDB" id="A0A2I0HHR9"/>
<evidence type="ECO:0000256" key="1">
    <source>
        <dbReference type="SAM" id="MobiDB-lite"/>
    </source>
</evidence>
<dbReference type="Proteomes" id="UP000233551">
    <property type="component" value="Unassembled WGS sequence"/>
</dbReference>
<accession>A0A2I0HHR9</accession>
<protein>
    <submittedName>
        <fullName evidence="2">Uncharacterized protein</fullName>
    </submittedName>
</protein>
<name>A0A2I0HHR9_PUNGR</name>
<evidence type="ECO:0000313" key="2">
    <source>
        <dbReference type="EMBL" id="PKI30876.1"/>
    </source>
</evidence>
<reference evidence="2 3" key="1">
    <citation type="submission" date="2017-11" db="EMBL/GenBank/DDBJ databases">
        <title>De-novo sequencing of pomegranate (Punica granatum L.) genome.</title>
        <authorList>
            <person name="Akparov Z."/>
            <person name="Amiraslanov A."/>
            <person name="Hajiyeva S."/>
            <person name="Abbasov M."/>
            <person name="Kaur K."/>
            <person name="Hamwieh A."/>
            <person name="Solovyev V."/>
            <person name="Salamov A."/>
            <person name="Braich B."/>
            <person name="Kosarev P."/>
            <person name="Mahmoud A."/>
            <person name="Hajiyev E."/>
            <person name="Babayeva S."/>
            <person name="Izzatullayeva V."/>
            <person name="Mammadov A."/>
            <person name="Mammadov A."/>
            <person name="Sharifova S."/>
            <person name="Ojaghi J."/>
            <person name="Eynullazada K."/>
            <person name="Bayramov B."/>
            <person name="Abdulazimova A."/>
            <person name="Shahmuradov I."/>
        </authorList>
    </citation>
    <scope>NUCLEOTIDE SEQUENCE [LARGE SCALE GENOMIC DNA]</scope>
    <source>
        <strain evidence="3">cv. AG2017</strain>
        <tissue evidence="2">Leaf</tissue>
    </source>
</reference>
<gene>
    <name evidence="2" type="ORF">CRG98_048733</name>
</gene>
<dbReference type="EMBL" id="PGOL01022211">
    <property type="protein sequence ID" value="PKI30876.1"/>
    <property type="molecule type" value="Genomic_DNA"/>
</dbReference>
<keyword evidence="3" id="KW-1185">Reference proteome</keyword>
<feature type="region of interest" description="Disordered" evidence="1">
    <location>
        <begin position="1"/>
        <end position="63"/>
    </location>
</feature>
<proteinExistence type="predicted"/>
<feature type="non-terminal residue" evidence="2">
    <location>
        <position position="1"/>
    </location>
</feature>